<accession>A0A5M6CPC9</accession>
<feature type="chain" id="PRO_5024388895" description="DUF4468 domain-containing protein" evidence="1">
    <location>
        <begin position="20"/>
        <end position="165"/>
    </location>
</feature>
<evidence type="ECO:0000313" key="3">
    <source>
        <dbReference type="Proteomes" id="UP000323632"/>
    </source>
</evidence>
<protein>
    <recommendedName>
        <fullName evidence="4">DUF4468 domain-containing protein</fullName>
    </recommendedName>
</protein>
<dbReference type="EMBL" id="VWSH01000001">
    <property type="protein sequence ID" value="KAA5536823.1"/>
    <property type="molecule type" value="Genomic_DNA"/>
</dbReference>
<proteinExistence type="predicted"/>
<dbReference type="RefSeq" id="WP_150031400.1">
    <property type="nucleotide sequence ID" value="NZ_VWSH01000001.1"/>
</dbReference>
<feature type="signal peptide" evidence="1">
    <location>
        <begin position="1"/>
        <end position="19"/>
    </location>
</feature>
<name>A0A5M6CPC9_9BACT</name>
<dbReference type="Proteomes" id="UP000323632">
    <property type="component" value="Unassembled WGS sequence"/>
</dbReference>
<evidence type="ECO:0008006" key="4">
    <source>
        <dbReference type="Google" id="ProtNLM"/>
    </source>
</evidence>
<comment type="caution">
    <text evidence="2">The sequence shown here is derived from an EMBL/GenBank/DDBJ whole genome shotgun (WGS) entry which is preliminary data.</text>
</comment>
<sequence>MKNTFLLIALLISFTFASAQKGGFLAPIKIVHAGPSDAFILPVVIVPSDYEYDNNDDSLAVIINEITINKVDKDVYLFIRKYFNEHKYNVKNVTSSSFNPGSCVIYEEQVNNDRKYYMCGDQSASVKYLEKFVSVLKTNQKFRKEDIEKLINNLNVFISAIRPRL</sequence>
<keyword evidence="3" id="KW-1185">Reference proteome</keyword>
<dbReference type="AlphaFoldDB" id="A0A5M6CPC9"/>
<evidence type="ECO:0000256" key="1">
    <source>
        <dbReference type="SAM" id="SignalP"/>
    </source>
</evidence>
<reference evidence="2 3" key="1">
    <citation type="submission" date="2019-09" db="EMBL/GenBank/DDBJ databases">
        <title>Genome sequence and assembly of Taibaiella sp.</title>
        <authorList>
            <person name="Chhetri G."/>
        </authorList>
    </citation>
    <scope>NUCLEOTIDE SEQUENCE [LARGE SCALE GENOMIC DNA]</scope>
    <source>
        <strain evidence="2 3">KVB11</strain>
    </source>
</reference>
<organism evidence="2 3">
    <name type="scientific">Taibaiella lutea</name>
    <dbReference type="NCBI Taxonomy" id="2608001"/>
    <lineage>
        <taxon>Bacteria</taxon>
        <taxon>Pseudomonadati</taxon>
        <taxon>Bacteroidota</taxon>
        <taxon>Chitinophagia</taxon>
        <taxon>Chitinophagales</taxon>
        <taxon>Chitinophagaceae</taxon>
        <taxon>Taibaiella</taxon>
    </lineage>
</organism>
<evidence type="ECO:0000313" key="2">
    <source>
        <dbReference type="EMBL" id="KAA5536823.1"/>
    </source>
</evidence>
<gene>
    <name evidence="2" type="ORF">F0919_03900</name>
</gene>
<keyword evidence="1" id="KW-0732">Signal</keyword>